<evidence type="ECO:0000313" key="1">
    <source>
        <dbReference type="EMBL" id="CAD7013946.1"/>
    </source>
</evidence>
<dbReference type="OrthoDB" id="3945418at2759"/>
<dbReference type="AlphaFoldDB" id="A0A811VF01"/>
<sequence>MKSNMRALSVSLWRNSLGVSQTFACGATKSTEITQQLTFATQSGAVPQGNVRENSSAATAAATANHPEMVCPHLANGGDAVHETSEWQNALPYNEIPGPKPIPILGNTWRYV</sequence>
<gene>
    <name evidence="1" type="ORF">CCAP1982_LOCUS21956</name>
</gene>
<proteinExistence type="predicted"/>
<reference evidence="1" key="1">
    <citation type="submission" date="2020-11" db="EMBL/GenBank/DDBJ databases">
        <authorList>
            <person name="Whitehead M."/>
        </authorList>
    </citation>
    <scope>NUCLEOTIDE SEQUENCE</scope>
    <source>
        <strain evidence="1">EGII</strain>
    </source>
</reference>
<keyword evidence="2" id="KW-1185">Reference proteome</keyword>
<protein>
    <submittedName>
        <fullName evidence="1">(Mediterranean fruit fly) hypothetical protein</fullName>
    </submittedName>
</protein>
<dbReference type="EMBL" id="CAJHJT010000056">
    <property type="protein sequence ID" value="CAD7013946.1"/>
    <property type="molecule type" value="Genomic_DNA"/>
</dbReference>
<comment type="caution">
    <text evidence="1">The sequence shown here is derived from an EMBL/GenBank/DDBJ whole genome shotgun (WGS) entry which is preliminary data.</text>
</comment>
<accession>A0A811VF01</accession>
<dbReference type="Proteomes" id="UP000606786">
    <property type="component" value="Unassembled WGS sequence"/>
</dbReference>
<evidence type="ECO:0000313" key="2">
    <source>
        <dbReference type="Proteomes" id="UP000606786"/>
    </source>
</evidence>
<name>A0A811VF01_CERCA</name>
<organism evidence="1 2">
    <name type="scientific">Ceratitis capitata</name>
    <name type="common">Mediterranean fruit fly</name>
    <name type="synonym">Tephritis capitata</name>
    <dbReference type="NCBI Taxonomy" id="7213"/>
    <lineage>
        <taxon>Eukaryota</taxon>
        <taxon>Metazoa</taxon>
        <taxon>Ecdysozoa</taxon>
        <taxon>Arthropoda</taxon>
        <taxon>Hexapoda</taxon>
        <taxon>Insecta</taxon>
        <taxon>Pterygota</taxon>
        <taxon>Neoptera</taxon>
        <taxon>Endopterygota</taxon>
        <taxon>Diptera</taxon>
        <taxon>Brachycera</taxon>
        <taxon>Muscomorpha</taxon>
        <taxon>Tephritoidea</taxon>
        <taxon>Tephritidae</taxon>
        <taxon>Ceratitis</taxon>
        <taxon>Ceratitis</taxon>
    </lineage>
</organism>